<evidence type="ECO:0000313" key="8">
    <source>
        <dbReference type="Proteomes" id="UP000231501"/>
    </source>
</evidence>
<dbReference type="Proteomes" id="UP000231501">
    <property type="component" value="Unassembled WGS sequence"/>
</dbReference>
<reference evidence="7 8" key="1">
    <citation type="submission" date="2017-11" db="EMBL/GenBank/DDBJ databases">
        <title>Draft genome sequence of Mitsuaria sp. HWN-4.</title>
        <authorList>
            <person name="Gundlapally S.R."/>
        </authorList>
    </citation>
    <scope>NUCLEOTIDE SEQUENCE [LARGE SCALE GENOMIC DNA]</scope>
    <source>
        <strain evidence="7 8">HWN-4</strain>
    </source>
</reference>
<dbReference type="InterPro" id="IPR037150">
    <property type="entry name" value="H-NS_C_dom_sf"/>
</dbReference>
<evidence type="ECO:0000259" key="6">
    <source>
        <dbReference type="SMART" id="SM00528"/>
    </source>
</evidence>
<dbReference type="GO" id="GO:0009295">
    <property type="term" value="C:nucleoid"/>
    <property type="evidence" value="ECO:0007669"/>
    <property type="project" value="UniProtKB-SubCell"/>
</dbReference>
<dbReference type="PANTHER" id="PTHR38097">
    <property type="match status" value="1"/>
</dbReference>
<proteinExistence type="inferred from homology"/>
<evidence type="ECO:0000256" key="3">
    <source>
        <dbReference type="ARBA" id="ARBA00022490"/>
    </source>
</evidence>
<dbReference type="GO" id="GO:0032993">
    <property type="term" value="C:protein-DNA complex"/>
    <property type="evidence" value="ECO:0007669"/>
    <property type="project" value="TreeGrafter"/>
</dbReference>
<name>A0A2G9CDB7_9BURK</name>
<dbReference type="GO" id="GO:0003681">
    <property type="term" value="F:bent DNA binding"/>
    <property type="evidence" value="ECO:0007669"/>
    <property type="project" value="TreeGrafter"/>
</dbReference>
<dbReference type="InterPro" id="IPR027444">
    <property type="entry name" value="H-NS_C_dom"/>
</dbReference>
<dbReference type="GO" id="GO:0003680">
    <property type="term" value="F:minor groove of adenine-thymine-rich DNA binding"/>
    <property type="evidence" value="ECO:0007669"/>
    <property type="project" value="TreeGrafter"/>
</dbReference>
<feature type="domain" description="DNA-binding protein H-NS-like C-terminal" evidence="6">
    <location>
        <begin position="79"/>
        <end position="122"/>
    </location>
</feature>
<organism evidence="7 8">
    <name type="scientific">Roseateles chitinivorans</name>
    <dbReference type="NCBI Taxonomy" id="2917965"/>
    <lineage>
        <taxon>Bacteria</taxon>
        <taxon>Pseudomonadati</taxon>
        <taxon>Pseudomonadota</taxon>
        <taxon>Betaproteobacteria</taxon>
        <taxon>Burkholderiales</taxon>
        <taxon>Sphaerotilaceae</taxon>
        <taxon>Roseateles</taxon>
    </lineage>
</organism>
<keyword evidence="8" id="KW-1185">Reference proteome</keyword>
<evidence type="ECO:0000256" key="2">
    <source>
        <dbReference type="ARBA" id="ARBA00010610"/>
    </source>
</evidence>
<dbReference type="SUPFAM" id="SSF81273">
    <property type="entry name" value="H-NS histone-like proteins"/>
    <property type="match status" value="1"/>
</dbReference>
<evidence type="ECO:0000256" key="1">
    <source>
        <dbReference type="ARBA" id="ARBA00004453"/>
    </source>
</evidence>
<keyword evidence="3" id="KW-0963">Cytoplasm</keyword>
<dbReference type="OrthoDB" id="5297879at2"/>
<comment type="subcellular location">
    <subcellularLocation>
        <location evidence="1">Cytoplasm</location>
        <location evidence="1">Nucleoid</location>
    </subcellularLocation>
</comment>
<accession>A0A2G9CDB7</accession>
<feature type="region of interest" description="Disordered" evidence="5">
    <location>
        <begin position="55"/>
        <end position="97"/>
    </location>
</feature>
<keyword evidence="4" id="KW-0238">DNA-binding</keyword>
<dbReference type="GO" id="GO:0000976">
    <property type="term" value="F:transcription cis-regulatory region binding"/>
    <property type="evidence" value="ECO:0007669"/>
    <property type="project" value="TreeGrafter"/>
</dbReference>
<evidence type="ECO:0000256" key="4">
    <source>
        <dbReference type="ARBA" id="ARBA00023125"/>
    </source>
</evidence>
<dbReference type="EMBL" id="PEOG01000011">
    <property type="protein sequence ID" value="PIM54332.1"/>
    <property type="molecule type" value="Genomic_DNA"/>
</dbReference>
<evidence type="ECO:0000256" key="5">
    <source>
        <dbReference type="SAM" id="MobiDB-lite"/>
    </source>
</evidence>
<evidence type="ECO:0000313" key="7">
    <source>
        <dbReference type="EMBL" id="PIM54332.1"/>
    </source>
</evidence>
<dbReference type="Gene3D" id="4.10.430.10">
    <property type="entry name" value="Histone-like protein H-NS, C-terminal domain"/>
    <property type="match status" value="1"/>
</dbReference>
<feature type="compositionally biased region" description="Low complexity" evidence="5">
    <location>
        <begin position="64"/>
        <end position="75"/>
    </location>
</feature>
<gene>
    <name evidence="7" type="ORF">CS062_05355</name>
</gene>
<dbReference type="SMART" id="SM00528">
    <property type="entry name" value="HNS"/>
    <property type="match status" value="1"/>
</dbReference>
<dbReference type="AlphaFoldDB" id="A0A2G9CDB7"/>
<comment type="caution">
    <text evidence="7">The sequence shown here is derived from an EMBL/GenBank/DDBJ whole genome shotgun (WGS) entry which is preliminary data.</text>
</comment>
<dbReference type="GO" id="GO:0005829">
    <property type="term" value="C:cytosol"/>
    <property type="evidence" value="ECO:0007669"/>
    <property type="project" value="TreeGrafter"/>
</dbReference>
<sequence>MAKSLKQVLSQIEKLQKEAEALRAKEISGVVARIREAIDHYGLTPEELFGATLQRPRAGRKAAAKPARATATATTAKRKAPRGAGTPKYHDGAGRTWTGVGKRPTWFKDALAAGKTAEDLLIR</sequence>
<dbReference type="PANTHER" id="PTHR38097:SF2">
    <property type="entry name" value="DNA-BINDING PROTEIN STPA"/>
    <property type="match status" value="1"/>
</dbReference>
<dbReference type="Pfam" id="PF00816">
    <property type="entry name" value="Histone_HNS"/>
    <property type="match status" value="1"/>
</dbReference>
<protein>
    <submittedName>
        <fullName evidence="7">Histidine biosynthesis protein</fullName>
    </submittedName>
</protein>
<dbReference type="GO" id="GO:0001217">
    <property type="term" value="F:DNA-binding transcription repressor activity"/>
    <property type="evidence" value="ECO:0007669"/>
    <property type="project" value="TreeGrafter"/>
</dbReference>
<comment type="similarity">
    <text evidence="2">Belongs to the histone-like protein H-NS family.</text>
</comment>